<dbReference type="eggNOG" id="ENOG502SWU4">
    <property type="taxonomic scope" value="Eukaryota"/>
</dbReference>
<feature type="compositionally biased region" description="Basic and acidic residues" evidence="1">
    <location>
        <begin position="979"/>
        <end position="989"/>
    </location>
</feature>
<feature type="compositionally biased region" description="Polar residues" evidence="1">
    <location>
        <begin position="27"/>
        <end position="36"/>
    </location>
</feature>
<feature type="compositionally biased region" description="Basic and acidic residues" evidence="1">
    <location>
        <begin position="697"/>
        <end position="714"/>
    </location>
</feature>
<feature type="region of interest" description="Disordered" evidence="1">
    <location>
        <begin position="1086"/>
        <end position="1116"/>
    </location>
</feature>
<evidence type="ECO:0000313" key="3">
    <source>
        <dbReference type="Proteomes" id="UP000030651"/>
    </source>
</evidence>
<feature type="compositionally biased region" description="Basic residues" evidence="1">
    <location>
        <begin position="13"/>
        <end position="22"/>
    </location>
</feature>
<feature type="compositionally biased region" description="Polar residues" evidence="1">
    <location>
        <begin position="574"/>
        <end position="583"/>
    </location>
</feature>
<feature type="region of interest" description="Disordered" evidence="1">
    <location>
        <begin position="746"/>
        <end position="933"/>
    </location>
</feature>
<dbReference type="AlphaFoldDB" id="W3WXK0"/>
<sequence>MGNTASVEELGRGRRTSHKLSKPRTGNPETTTTNKLLSPVGQPNPRRRFSTSRTTSLPYGTSPAPDPYSTWLSPADMSAAEATSTSGDDQPEIKTRSRSRSITRAANAIFRSRSSQTPHGSRRQQQGSVGRQTPSQSALPSRANSMIIGASESSYTQFNSSSWQASGSRTSAAYDLNSYEAKRLLNLVEEPSGENNSIVSDSQFQVRELAVRDSIALSLADAPPAGGSIARANSDISMYAPMRRRSLLVTPGLATRRPEPSRGSRNARARFSLPSTPARRDSFESAGDMFSIPVPTIDPQSIPRASTPCDDDYGHIGAFKLGSLRITNGSPVASPLSDLEPSQSGYFGDLAYRSPGVEYFERHLRVRNHTRTSSLESASHAMDIPRSIPNNAHLRSIQTAPQIFLQESSMPELPKSPHYLPHVDLSPPVIEAPDAHPTGLQTTSKHSALEDNLFQDEQEEILQPEVLDVRVDLNAKSLPPRPRLISEGRTPRAMMRSDSGVAATPISEHPHGAGALSKSDSGYSSNISLRSFSAKPPVPEKEESPAQPIDVPPQTPAKDSFPVELGMGAGNDDMNAQSATPKTSKPVAPPVPRKDLPVSDDSTPTMVLPISTKVAEFFGERAFVIEQKTLRDTARSGQDQPDSLRGSLDLPPLSPSGSVPSTTSSSNGSNGARKPGKLERLISNARKPLAIHVTQPPEKDSATAASRHDREEQGGHGGGFSKSLKRLALKPVSSRATLGTIYSVGSAEAREEEPPLPSVPTVVSNALEVKGGRPNGIAGPRPLPRKPLPIRKNSIDRGQHLPTLTSTRDEPLSPSSLEVASATSMSPRSWEPQSPTFRNTDRGPIDNVPSSPVNETDSHPKARYAPPVSMKTRTQASIRIVPPSRSKSTPPVARQTSPAPPLPRKASRENMQYHPPNKPSLSRRSSRESVHSYPPAQLHYESLDYHMATSMSEEIGLHYLANVQARNTTYRQPDWQVKTGHEIPSERSSLDQSRQNSLPSSSNYYNSGRQEFKPRLQNTKTPVRPSADAVRRLSSYGSHGRQQDRTAVHGVHHESYQTHVVSGAQPSHGDAPGAAIDPWAGRTMIPKSLDQQPRNPPHVPRGHSRTHSLGSHGSNAPPYRILHSYNSPAYRNAPIWG</sequence>
<dbReference type="EMBL" id="KI912115">
    <property type="protein sequence ID" value="ETS77847.1"/>
    <property type="molecule type" value="Genomic_DNA"/>
</dbReference>
<feature type="compositionally biased region" description="Low complexity" evidence="1">
    <location>
        <begin position="641"/>
        <end position="671"/>
    </location>
</feature>
<feature type="compositionally biased region" description="Polar residues" evidence="1">
    <location>
        <begin position="133"/>
        <end position="142"/>
    </location>
</feature>
<feature type="compositionally biased region" description="Polar residues" evidence="1">
    <location>
        <begin position="518"/>
        <end position="531"/>
    </location>
</feature>
<dbReference type="InParanoid" id="W3WXK0"/>
<feature type="compositionally biased region" description="Low complexity" evidence="1">
    <location>
        <begin position="123"/>
        <end position="132"/>
    </location>
</feature>
<feature type="region of interest" description="Disordered" evidence="1">
    <location>
        <begin position="628"/>
        <end position="729"/>
    </location>
</feature>
<gene>
    <name evidence="2" type="ORF">PFICI_09909</name>
</gene>
<reference evidence="3" key="1">
    <citation type="journal article" date="2015" name="BMC Genomics">
        <title>Genomic and transcriptomic analysis of the endophytic fungus Pestalotiopsis fici reveals its lifestyle and high potential for synthesis of natural products.</title>
        <authorList>
            <person name="Wang X."/>
            <person name="Zhang X."/>
            <person name="Liu L."/>
            <person name="Xiang M."/>
            <person name="Wang W."/>
            <person name="Sun X."/>
            <person name="Che Y."/>
            <person name="Guo L."/>
            <person name="Liu G."/>
            <person name="Guo L."/>
            <person name="Wang C."/>
            <person name="Yin W.B."/>
            <person name="Stadler M."/>
            <person name="Zhang X."/>
            <person name="Liu X."/>
        </authorList>
    </citation>
    <scope>NUCLEOTIDE SEQUENCE [LARGE SCALE GENOMIC DNA]</scope>
    <source>
        <strain evidence="3">W106-1 / CGMCC3.15140</strain>
    </source>
</reference>
<feature type="region of interest" description="Disordered" evidence="1">
    <location>
        <begin position="1"/>
        <end position="142"/>
    </location>
</feature>
<accession>W3WXK0</accession>
<proteinExistence type="predicted"/>
<organism evidence="2 3">
    <name type="scientific">Pestalotiopsis fici (strain W106-1 / CGMCC3.15140)</name>
    <dbReference type="NCBI Taxonomy" id="1229662"/>
    <lineage>
        <taxon>Eukaryota</taxon>
        <taxon>Fungi</taxon>
        <taxon>Dikarya</taxon>
        <taxon>Ascomycota</taxon>
        <taxon>Pezizomycotina</taxon>
        <taxon>Sordariomycetes</taxon>
        <taxon>Xylariomycetidae</taxon>
        <taxon>Amphisphaeriales</taxon>
        <taxon>Sporocadaceae</taxon>
        <taxon>Pestalotiopsis</taxon>
    </lineage>
</organism>
<evidence type="ECO:0000256" key="1">
    <source>
        <dbReference type="SAM" id="MobiDB-lite"/>
    </source>
</evidence>
<name>W3WXK0_PESFW</name>
<feature type="compositionally biased region" description="Polar residues" evidence="1">
    <location>
        <begin position="885"/>
        <end position="897"/>
    </location>
</feature>
<feature type="compositionally biased region" description="Polar residues" evidence="1">
    <location>
        <begin position="813"/>
        <end position="838"/>
    </location>
</feature>
<protein>
    <submittedName>
        <fullName evidence="2">Uncharacterized protein</fullName>
    </submittedName>
</protein>
<dbReference type="OrthoDB" id="5341904at2759"/>
<dbReference type="OMA" id="RQSINYN"/>
<evidence type="ECO:0000313" key="2">
    <source>
        <dbReference type="EMBL" id="ETS77847.1"/>
    </source>
</evidence>
<feature type="region of interest" description="Disordered" evidence="1">
    <location>
        <begin position="972"/>
        <end position="1027"/>
    </location>
</feature>
<dbReference type="Proteomes" id="UP000030651">
    <property type="component" value="Unassembled WGS sequence"/>
</dbReference>
<feature type="compositionally biased region" description="Polar residues" evidence="1">
    <location>
        <begin position="990"/>
        <end position="999"/>
    </location>
</feature>
<dbReference type="GeneID" id="19274922"/>
<dbReference type="KEGG" id="pfy:PFICI_09909"/>
<feature type="region of interest" description="Disordered" evidence="1">
    <location>
        <begin position="481"/>
        <end position="605"/>
    </location>
</feature>
<keyword evidence="3" id="KW-1185">Reference proteome</keyword>
<dbReference type="RefSeq" id="XP_007836681.1">
    <property type="nucleotide sequence ID" value="XM_007838490.1"/>
</dbReference>
<dbReference type="HOGENOM" id="CLU_004293_0_0_1"/>